<dbReference type="Gene3D" id="2.40.160.170">
    <property type="match status" value="1"/>
</dbReference>
<proteinExistence type="predicted"/>
<reference evidence="1 2" key="1">
    <citation type="submission" date="2019-06" db="EMBL/GenBank/DDBJ databases">
        <title>Spirosoma utsteinense sp. nov. isolated from Antarctic ice-free soils.</title>
        <authorList>
            <person name="Tahon G."/>
        </authorList>
    </citation>
    <scope>NUCLEOTIDE SEQUENCE [LARGE SCALE GENOMIC DNA]</scope>
    <source>
        <strain evidence="1 2">LMG 31447</strain>
    </source>
</reference>
<gene>
    <name evidence="1" type="ORF">FH603_3559</name>
</gene>
<protein>
    <recommendedName>
        <fullName evidence="3">Outer membrane protein beta-barrel domain-containing protein</fullName>
    </recommendedName>
</protein>
<evidence type="ECO:0008006" key="3">
    <source>
        <dbReference type="Google" id="ProtNLM"/>
    </source>
</evidence>
<comment type="caution">
    <text evidence="1">The sequence shown here is derived from an EMBL/GenBank/DDBJ whole genome shotgun (WGS) entry which is preliminary data.</text>
</comment>
<evidence type="ECO:0000313" key="1">
    <source>
        <dbReference type="EMBL" id="MBC3793043.1"/>
    </source>
</evidence>
<accession>A0ABR6W8Z4</accession>
<name>A0ABR6W8Z4_9BACT</name>
<evidence type="ECO:0000313" key="2">
    <source>
        <dbReference type="Proteomes" id="UP000700732"/>
    </source>
</evidence>
<sequence length="239" mass="26355">MNSASIVSAVTVFLLLSQYKIAVGQDRSAAGKLPLPDQSITFQAGILGPGLVYNRVLSKPKRLMLRVGGQYIAYRKPVQIKTAPDSYLTVDPDFMIGTAQAGVTWNPFRKGSFFVAAGLAYTWHPDLRFVITANDKLNLGGLELTPEDVGVVNLGVRWHPVVGYVGWGFGRSLPRKRIGVGVEMGVYYLGRPTVQLDYVGFLETTNLSEQVPVVERNLSNYRYLPSLNLTVSYRLSRAN</sequence>
<dbReference type="EMBL" id="VFIA01000022">
    <property type="protein sequence ID" value="MBC3793043.1"/>
    <property type="molecule type" value="Genomic_DNA"/>
</dbReference>
<dbReference type="RefSeq" id="WP_235985493.1">
    <property type="nucleotide sequence ID" value="NZ_VFIA01000022.1"/>
</dbReference>
<organism evidence="1 2">
    <name type="scientific">Spirosoma utsteinense</name>
    <dbReference type="NCBI Taxonomy" id="2585773"/>
    <lineage>
        <taxon>Bacteria</taxon>
        <taxon>Pseudomonadati</taxon>
        <taxon>Bacteroidota</taxon>
        <taxon>Cytophagia</taxon>
        <taxon>Cytophagales</taxon>
        <taxon>Cytophagaceae</taxon>
        <taxon>Spirosoma</taxon>
    </lineage>
</organism>
<keyword evidence="2" id="KW-1185">Reference proteome</keyword>
<dbReference type="Proteomes" id="UP000700732">
    <property type="component" value="Unassembled WGS sequence"/>
</dbReference>